<comment type="caution">
    <text evidence="1">The sequence shown here is derived from an EMBL/GenBank/DDBJ whole genome shotgun (WGS) entry which is preliminary data.</text>
</comment>
<proteinExistence type="predicted"/>
<sequence length="40" mass="4437">MELSGLCRNSEFLHKPLSFVSAMLKRRKNDGLLVLPAGHA</sequence>
<organism evidence="1 2">
    <name type="scientific">Rothia aeria F0184</name>
    <dbReference type="NCBI Taxonomy" id="888019"/>
    <lineage>
        <taxon>Bacteria</taxon>
        <taxon>Bacillati</taxon>
        <taxon>Actinomycetota</taxon>
        <taxon>Actinomycetes</taxon>
        <taxon>Micrococcales</taxon>
        <taxon>Micrococcaceae</taxon>
        <taxon>Rothia</taxon>
    </lineage>
</organism>
<dbReference type="HOGENOM" id="CLU_3295934_0_0_11"/>
<dbReference type="AlphaFoldDB" id="U7V494"/>
<accession>U7V494</accession>
<reference evidence="1 2" key="1">
    <citation type="submission" date="2013-08" db="EMBL/GenBank/DDBJ databases">
        <authorList>
            <person name="Weinstock G."/>
            <person name="Sodergren E."/>
            <person name="Wylie T."/>
            <person name="Fulton L."/>
            <person name="Fulton R."/>
            <person name="Fronick C."/>
            <person name="O'Laughlin M."/>
            <person name="Godfrey J."/>
            <person name="Miner T."/>
            <person name="Herter B."/>
            <person name="Appelbaum E."/>
            <person name="Cordes M."/>
            <person name="Lek S."/>
            <person name="Wollam A."/>
            <person name="Pepin K.H."/>
            <person name="Palsikar V.B."/>
            <person name="Mitreva M."/>
            <person name="Wilson R.K."/>
        </authorList>
    </citation>
    <scope>NUCLEOTIDE SEQUENCE [LARGE SCALE GENOMIC DNA]</scope>
    <source>
        <strain evidence="1 2">F0184</strain>
    </source>
</reference>
<evidence type="ECO:0000313" key="1">
    <source>
        <dbReference type="EMBL" id="ERT66370.1"/>
    </source>
</evidence>
<protein>
    <submittedName>
        <fullName evidence="1">Uncharacterized protein</fullName>
    </submittedName>
</protein>
<gene>
    <name evidence="1" type="ORF">HMPREF0742_01023</name>
</gene>
<name>U7V494_9MICC</name>
<evidence type="ECO:0000313" key="2">
    <source>
        <dbReference type="Proteomes" id="UP000017174"/>
    </source>
</evidence>
<dbReference type="Proteomes" id="UP000017174">
    <property type="component" value="Unassembled WGS sequence"/>
</dbReference>
<dbReference type="EMBL" id="AXZG01000035">
    <property type="protein sequence ID" value="ERT66370.1"/>
    <property type="molecule type" value="Genomic_DNA"/>
</dbReference>